<name>A0AAW0BK08_9AGAR</name>
<feature type="compositionally biased region" description="Low complexity" evidence="10">
    <location>
        <begin position="362"/>
        <end position="372"/>
    </location>
</feature>
<dbReference type="CDD" id="cd14966">
    <property type="entry name" value="7tmD_STE3"/>
    <property type="match status" value="1"/>
</dbReference>
<feature type="compositionally biased region" description="Low complexity" evidence="10">
    <location>
        <begin position="333"/>
        <end position="347"/>
    </location>
</feature>
<dbReference type="AlphaFoldDB" id="A0AAW0BK08"/>
<feature type="transmembrane region" description="Helical" evidence="11">
    <location>
        <begin position="167"/>
        <end position="192"/>
    </location>
</feature>
<dbReference type="InterPro" id="IPR001499">
    <property type="entry name" value="GPCR_STE3"/>
</dbReference>
<dbReference type="Pfam" id="PF02076">
    <property type="entry name" value="STE3"/>
    <property type="match status" value="1"/>
</dbReference>
<keyword evidence="6" id="KW-0297">G-protein coupled receptor</keyword>
<accession>A0AAW0BK08</accession>
<evidence type="ECO:0000256" key="2">
    <source>
        <dbReference type="ARBA" id="ARBA00011085"/>
    </source>
</evidence>
<evidence type="ECO:0000256" key="6">
    <source>
        <dbReference type="ARBA" id="ARBA00023040"/>
    </source>
</evidence>
<evidence type="ECO:0000313" key="14">
    <source>
        <dbReference type="Proteomes" id="UP001383192"/>
    </source>
</evidence>
<keyword evidence="12" id="KW-0732">Signal</keyword>
<organism evidence="13 14">
    <name type="scientific">Paramarasmius palmivorus</name>
    <dbReference type="NCBI Taxonomy" id="297713"/>
    <lineage>
        <taxon>Eukaryota</taxon>
        <taxon>Fungi</taxon>
        <taxon>Dikarya</taxon>
        <taxon>Basidiomycota</taxon>
        <taxon>Agaricomycotina</taxon>
        <taxon>Agaricomycetes</taxon>
        <taxon>Agaricomycetidae</taxon>
        <taxon>Agaricales</taxon>
        <taxon>Marasmiineae</taxon>
        <taxon>Marasmiaceae</taxon>
        <taxon>Paramarasmius</taxon>
    </lineage>
</organism>
<protein>
    <submittedName>
        <fullName evidence="13">A-factor receptor</fullName>
    </submittedName>
</protein>
<keyword evidence="3" id="KW-0589">Pheromone response</keyword>
<feature type="signal peptide" evidence="12">
    <location>
        <begin position="1"/>
        <end position="19"/>
    </location>
</feature>
<dbReference type="Proteomes" id="UP001383192">
    <property type="component" value="Unassembled WGS sequence"/>
</dbReference>
<dbReference type="GO" id="GO:0004934">
    <property type="term" value="F:mating-type alpha-factor pheromone receptor activity"/>
    <property type="evidence" value="ECO:0007669"/>
    <property type="project" value="InterPro"/>
</dbReference>
<evidence type="ECO:0000256" key="3">
    <source>
        <dbReference type="ARBA" id="ARBA00022507"/>
    </source>
</evidence>
<dbReference type="PANTHER" id="PTHR28097:SF1">
    <property type="entry name" value="PHEROMONE A FACTOR RECEPTOR"/>
    <property type="match status" value="1"/>
</dbReference>
<evidence type="ECO:0000256" key="5">
    <source>
        <dbReference type="ARBA" id="ARBA00022989"/>
    </source>
</evidence>
<feature type="region of interest" description="Disordered" evidence="10">
    <location>
        <begin position="401"/>
        <end position="438"/>
    </location>
</feature>
<feature type="transmembrane region" description="Helical" evidence="11">
    <location>
        <begin position="35"/>
        <end position="56"/>
    </location>
</feature>
<keyword evidence="9" id="KW-0807">Transducer</keyword>
<comment type="similarity">
    <text evidence="2">Belongs to the G-protein coupled receptor 4 family.</text>
</comment>
<feature type="transmembrane region" description="Helical" evidence="11">
    <location>
        <begin position="76"/>
        <end position="96"/>
    </location>
</feature>
<evidence type="ECO:0000256" key="4">
    <source>
        <dbReference type="ARBA" id="ARBA00022692"/>
    </source>
</evidence>
<feature type="compositionally biased region" description="Low complexity" evidence="10">
    <location>
        <begin position="414"/>
        <end position="431"/>
    </location>
</feature>
<evidence type="ECO:0000256" key="11">
    <source>
        <dbReference type="SAM" id="Phobius"/>
    </source>
</evidence>
<dbReference type="GO" id="GO:0005886">
    <property type="term" value="C:plasma membrane"/>
    <property type="evidence" value="ECO:0007669"/>
    <property type="project" value="TreeGrafter"/>
</dbReference>
<sequence length="526" mass="58095">MLWTAALCLVRFVNSIVWAGNVDNVAPIWCDISTQVILGAGIGIPASILCISRRLYNITSVQTASITHKDKRRAVLADLAIALGIPLIIMVLHIIVHPHRFDILEDIGCQPVTYNTLLAYFLYFMWPIVLGVISLVYTTLNLRAFYIRRLQFQQLMSHNSAISASRYLRLIILSCVDALFTVPFSIYVVYIATHGVTLAPWISWEETHFNFQRVDRIPALFWRQNKSFTTSVELNRWLAVFCAFVFFALFGFASEAQKHYKLAFWWVAKKFGYQPAKNGGNKLPMPNFKPASGGILPSFVKPNVPGKIDTGAMATSSSSTDDIPLSPYPEKGSFPSSPSTPSSAPPSYTHDPDHTQHDEESSVGSPSGSYVSLPETVDPRQSLYTVQVSISDTIYSQARSITPPPVEATCRDVTPASTSSSRAPSRSATPSQNLNGHDSVYVRPVTPCNRIYLAEAYHPAVPLDRPSPPPFNDVTFNPDPNAIPHYHRPFAPMSLNPLAKPHAGSRGLDDAIVVTIHKHSESSEGL</sequence>
<dbReference type="PRINTS" id="PR00901">
    <property type="entry name" value="PHEROMONEBAR"/>
</dbReference>
<evidence type="ECO:0000256" key="9">
    <source>
        <dbReference type="ARBA" id="ARBA00023224"/>
    </source>
</evidence>
<evidence type="ECO:0000256" key="7">
    <source>
        <dbReference type="ARBA" id="ARBA00023136"/>
    </source>
</evidence>
<dbReference type="InterPro" id="IPR000481">
    <property type="entry name" value="GPCR_Pheromne_B_alpha_rcpt"/>
</dbReference>
<comment type="subcellular location">
    <subcellularLocation>
        <location evidence="1">Membrane</location>
        <topology evidence="1">Multi-pass membrane protein</topology>
    </subcellularLocation>
</comment>
<keyword evidence="8 13" id="KW-0675">Receptor</keyword>
<dbReference type="GO" id="GO:0000750">
    <property type="term" value="P:pheromone-dependent signal transduction involved in conjugation with cellular fusion"/>
    <property type="evidence" value="ECO:0007669"/>
    <property type="project" value="TreeGrafter"/>
</dbReference>
<evidence type="ECO:0000256" key="8">
    <source>
        <dbReference type="ARBA" id="ARBA00023170"/>
    </source>
</evidence>
<feature type="compositionally biased region" description="Basic and acidic residues" evidence="10">
    <location>
        <begin position="350"/>
        <end position="360"/>
    </location>
</feature>
<dbReference type="EMBL" id="JAYKXP010000100">
    <property type="protein sequence ID" value="KAK7026810.1"/>
    <property type="molecule type" value="Genomic_DNA"/>
</dbReference>
<reference evidence="13 14" key="1">
    <citation type="submission" date="2024-01" db="EMBL/GenBank/DDBJ databases">
        <title>A draft genome for a cacao thread blight-causing isolate of Paramarasmius palmivorus.</title>
        <authorList>
            <person name="Baruah I.K."/>
            <person name="Bukari Y."/>
            <person name="Amoako-Attah I."/>
            <person name="Meinhardt L.W."/>
            <person name="Bailey B.A."/>
            <person name="Cohen S.P."/>
        </authorList>
    </citation>
    <scope>NUCLEOTIDE SEQUENCE [LARGE SCALE GENOMIC DNA]</scope>
    <source>
        <strain evidence="13 14">GH-12</strain>
    </source>
</reference>
<comment type="caution">
    <text evidence="13">The sequence shown here is derived from an EMBL/GenBank/DDBJ whole genome shotgun (WGS) entry which is preliminary data.</text>
</comment>
<keyword evidence="5 11" id="KW-1133">Transmembrane helix</keyword>
<feature type="transmembrane region" description="Helical" evidence="11">
    <location>
        <begin position="234"/>
        <end position="253"/>
    </location>
</feature>
<proteinExistence type="inferred from homology"/>
<evidence type="ECO:0000313" key="13">
    <source>
        <dbReference type="EMBL" id="KAK7026810.1"/>
    </source>
</evidence>
<keyword evidence="4 11" id="KW-0812">Transmembrane</keyword>
<feature type="transmembrane region" description="Helical" evidence="11">
    <location>
        <begin position="120"/>
        <end position="146"/>
    </location>
</feature>
<keyword evidence="7 11" id="KW-0472">Membrane</keyword>
<gene>
    <name evidence="13" type="primary">STE3_5</name>
    <name evidence="13" type="ORF">VNI00_015468</name>
</gene>
<feature type="chain" id="PRO_5044001659" evidence="12">
    <location>
        <begin position="20"/>
        <end position="526"/>
    </location>
</feature>
<feature type="region of interest" description="Disordered" evidence="10">
    <location>
        <begin position="310"/>
        <end position="376"/>
    </location>
</feature>
<dbReference type="PANTHER" id="PTHR28097">
    <property type="entry name" value="PHEROMONE A FACTOR RECEPTOR"/>
    <property type="match status" value="1"/>
</dbReference>
<dbReference type="PRINTS" id="PR00899">
    <property type="entry name" value="GPCRSTE3"/>
</dbReference>
<evidence type="ECO:0000256" key="10">
    <source>
        <dbReference type="SAM" id="MobiDB-lite"/>
    </source>
</evidence>
<evidence type="ECO:0000256" key="12">
    <source>
        <dbReference type="SAM" id="SignalP"/>
    </source>
</evidence>
<keyword evidence="14" id="KW-1185">Reference proteome</keyword>
<evidence type="ECO:0000256" key="1">
    <source>
        <dbReference type="ARBA" id="ARBA00004141"/>
    </source>
</evidence>